<dbReference type="OMA" id="QITYYTA"/>
<dbReference type="Pfam" id="PF03168">
    <property type="entry name" value="LEA_2"/>
    <property type="match status" value="1"/>
</dbReference>
<sequence>MSKKDCGNHCHDGKEKLYRRLFGCLLATIFVILLIILIVWLVLRPSKPSFVLQDATVLQFNVTGAPNLLSATLQVTLVSRNPNDRVGVYYERMEVYAAYMNQQVTLRTVLPPTYQGHGEISVWSPFLSGNNVPVAPFLAASLAQAQSYGTGMFSIRVDGWVRWKVGSWSSGRYHLYVDCNAYLTLTGRGKPAVFPIAHCYTDV</sequence>
<dbReference type="InterPro" id="IPR044839">
    <property type="entry name" value="NDR1-like"/>
</dbReference>
<protein>
    <recommendedName>
        <fullName evidence="6">Late embryogenesis abundant protein LEA-2 subgroup domain-containing protein</fullName>
    </recommendedName>
</protein>
<gene>
    <name evidence="7" type="ORF">NYM_LOCUS9374</name>
</gene>
<evidence type="ECO:0000256" key="5">
    <source>
        <dbReference type="SAM" id="Phobius"/>
    </source>
</evidence>
<feature type="transmembrane region" description="Helical" evidence="5">
    <location>
        <begin position="21"/>
        <end position="43"/>
    </location>
</feature>
<proteinExistence type="predicted"/>
<name>A0A5K0Z3S2_9MAGN</name>
<dbReference type="AlphaFoldDB" id="A0A5K0Z3S2"/>
<evidence type="ECO:0000256" key="4">
    <source>
        <dbReference type="ARBA" id="ARBA00023136"/>
    </source>
</evidence>
<evidence type="ECO:0000256" key="1">
    <source>
        <dbReference type="ARBA" id="ARBA00004167"/>
    </source>
</evidence>
<dbReference type="InterPro" id="IPR004864">
    <property type="entry name" value="LEA_2"/>
</dbReference>
<dbReference type="GO" id="GO:0005886">
    <property type="term" value="C:plasma membrane"/>
    <property type="evidence" value="ECO:0007669"/>
    <property type="project" value="TreeGrafter"/>
</dbReference>
<dbReference type="PANTHER" id="PTHR31415:SF166">
    <property type="entry name" value="LATE EMBRYOGENESIS ABUNDANT (LEA) HYDROXYPROLINE-RICH GLYCOPROTEIN FAMILY"/>
    <property type="match status" value="1"/>
</dbReference>
<accession>A0A5K0Z3S2</accession>
<dbReference type="EMBL" id="LR721778">
    <property type="protein sequence ID" value="VVV84190.1"/>
    <property type="molecule type" value="Genomic_DNA"/>
</dbReference>
<evidence type="ECO:0000256" key="2">
    <source>
        <dbReference type="ARBA" id="ARBA00022692"/>
    </source>
</evidence>
<dbReference type="Gramene" id="NC13G0026360.1">
    <property type="protein sequence ID" value="NC13G0026360.1:cds"/>
    <property type="gene ID" value="NC13G0026360"/>
</dbReference>
<evidence type="ECO:0000259" key="6">
    <source>
        <dbReference type="Pfam" id="PF03168"/>
    </source>
</evidence>
<keyword evidence="2 5" id="KW-0812">Transmembrane</keyword>
<keyword evidence="4 5" id="KW-0472">Membrane</keyword>
<comment type="subcellular location">
    <subcellularLocation>
        <location evidence="1">Membrane</location>
        <topology evidence="1">Single-pass membrane protein</topology>
    </subcellularLocation>
</comment>
<dbReference type="GO" id="GO:0009506">
    <property type="term" value="C:plasmodesma"/>
    <property type="evidence" value="ECO:0007669"/>
    <property type="project" value="TreeGrafter"/>
</dbReference>
<dbReference type="OrthoDB" id="1426517at2759"/>
<reference evidence="7" key="1">
    <citation type="submission" date="2019-09" db="EMBL/GenBank/DDBJ databases">
        <authorList>
            <person name="Zhang L."/>
        </authorList>
    </citation>
    <scope>NUCLEOTIDE SEQUENCE</scope>
</reference>
<organism evidence="7">
    <name type="scientific">Nymphaea colorata</name>
    <name type="common">pocket water lily</name>
    <dbReference type="NCBI Taxonomy" id="210225"/>
    <lineage>
        <taxon>Eukaryota</taxon>
        <taxon>Viridiplantae</taxon>
        <taxon>Streptophyta</taxon>
        <taxon>Embryophyta</taxon>
        <taxon>Tracheophyta</taxon>
        <taxon>Spermatophyta</taxon>
        <taxon>Magnoliopsida</taxon>
        <taxon>Nymphaeales</taxon>
        <taxon>Nymphaeaceae</taxon>
        <taxon>Nymphaea</taxon>
    </lineage>
</organism>
<evidence type="ECO:0000313" key="7">
    <source>
        <dbReference type="EMBL" id="VVV84190.1"/>
    </source>
</evidence>
<keyword evidence="3 5" id="KW-1133">Transmembrane helix</keyword>
<feature type="domain" description="Late embryogenesis abundant protein LEA-2 subgroup" evidence="6">
    <location>
        <begin position="79"/>
        <end position="179"/>
    </location>
</feature>
<dbReference type="GO" id="GO:0098542">
    <property type="term" value="P:defense response to other organism"/>
    <property type="evidence" value="ECO:0007669"/>
    <property type="project" value="InterPro"/>
</dbReference>
<evidence type="ECO:0000256" key="3">
    <source>
        <dbReference type="ARBA" id="ARBA00022989"/>
    </source>
</evidence>
<dbReference type="PANTHER" id="PTHR31415">
    <property type="entry name" value="OS05G0367900 PROTEIN"/>
    <property type="match status" value="1"/>
</dbReference>